<dbReference type="Pfam" id="PF05773">
    <property type="entry name" value="RWD"/>
    <property type="match status" value="1"/>
</dbReference>
<dbReference type="CDD" id="cd14046">
    <property type="entry name" value="STKc_EIF2AK4_GCN2_rpt2"/>
    <property type="match status" value="1"/>
</dbReference>
<keyword evidence="15" id="KW-1185">Reference proteome</keyword>
<dbReference type="InterPro" id="IPR011009">
    <property type="entry name" value="Kinase-like_dom_sf"/>
</dbReference>
<keyword evidence="4 10" id="KW-0547">Nucleotide-binding</keyword>
<keyword evidence="3" id="KW-0808">Transferase</keyword>
<name>A0A8R2FB52_ACYPI</name>
<dbReference type="GO" id="GO:0005829">
    <property type="term" value="C:cytosol"/>
    <property type="evidence" value="ECO:0007669"/>
    <property type="project" value="TreeGrafter"/>
</dbReference>
<dbReference type="Pfam" id="PF00069">
    <property type="entry name" value="Pkinase"/>
    <property type="match status" value="2"/>
</dbReference>
<proteinExistence type="inferred from homology"/>
<dbReference type="AlphaFoldDB" id="A0A8R2FB52"/>
<dbReference type="PROSITE" id="PS50908">
    <property type="entry name" value="RWD"/>
    <property type="match status" value="1"/>
</dbReference>
<evidence type="ECO:0000256" key="10">
    <source>
        <dbReference type="PROSITE-ProRule" id="PRU10141"/>
    </source>
</evidence>
<dbReference type="Gene3D" id="3.30.930.10">
    <property type="entry name" value="Bira Bifunctional Protein, Domain 2"/>
    <property type="match status" value="1"/>
</dbReference>
<dbReference type="SMART" id="SM00591">
    <property type="entry name" value="RWD"/>
    <property type="match status" value="1"/>
</dbReference>
<evidence type="ECO:0000259" key="13">
    <source>
        <dbReference type="PROSITE" id="PS50908"/>
    </source>
</evidence>
<comment type="similarity">
    <text evidence="7">Belongs to the protein kinase superfamily. Ser/Thr protein kinase family. GCN2 subfamily.</text>
</comment>
<accession>A0A8R2FB52</accession>
<evidence type="ECO:0000256" key="6">
    <source>
        <dbReference type="ARBA" id="ARBA00022840"/>
    </source>
</evidence>
<dbReference type="SMART" id="SM00220">
    <property type="entry name" value="S_TKc"/>
    <property type="match status" value="1"/>
</dbReference>
<dbReference type="EnsemblMetazoa" id="XM_008186349.3">
    <property type="protein sequence ID" value="XP_008184571.1"/>
    <property type="gene ID" value="LOC100162493"/>
</dbReference>
<dbReference type="RefSeq" id="XP_008184571.1">
    <property type="nucleotide sequence ID" value="XM_008186349.2"/>
</dbReference>
<evidence type="ECO:0000256" key="7">
    <source>
        <dbReference type="ARBA" id="ARBA00037982"/>
    </source>
</evidence>
<dbReference type="Gene3D" id="3.30.200.20">
    <property type="entry name" value="Phosphorylase Kinase, domain 1"/>
    <property type="match status" value="1"/>
</dbReference>
<evidence type="ECO:0000256" key="3">
    <source>
        <dbReference type="ARBA" id="ARBA00022679"/>
    </source>
</evidence>
<dbReference type="FunFam" id="3.10.110.10:FF:000050">
    <property type="entry name" value="eIF-2-alpha kinase GCN2"/>
    <property type="match status" value="1"/>
</dbReference>
<dbReference type="CTD" id="43709"/>
<keyword evidence="5" id="KW-0418">Kinase</keyword>
<dbReference type="Gene3D" id="3.10.110.10">
    <property type="entry name" value="Ubiquitin Conjugating Enzyme"/>
    <property type="match status" value="1"/>
</dbReference>
<dbReference type="SUPFAM" id="SSF54495">
    <property type="entry name" value="UBC-like"/>
    <property type="match status" value="1"/>
</dbReference>
<dbReference type="InterPro" id="IPR041715">
    <property type="entry name" value="HisRS-like_core"/>
</dbReference>
<dbReference type="CDD" id="cd23823">
    <property type="entry name" value="RWD_GCN2"/>
    <property type="match status" value="1"/>
</dbReference>
<dbReference type="InterPro" id="IPR000719">
    <property type="entry name" value="Prot_kinase_dom"/>
</dbReference>
<evidence type="ECO:0000256" key="1">
    <source>
        <dbReference type="ARBA" id="ARBA00012513"/>
    </source>
</evidence>
<keyword evidence="6 10" id="KW-0067">ATP-binding</keyword>
<sequence length="1083" mass="124750">MGETLQERQTNELEALKSIFNDQLTDNNECTAGDIWKPLDITITVLPEGFTNLQQNNILVELHVKALDNYPNEIPLISLKNAKGIPANYLMHLEKQLNELASKIIGEVMIFELVQQVQNFLTLYNKPQYASFYEEMMSRKQQKEFEERETKKQEVELTKQLIHNEMSKKREALKEELRMHKNKTRHNTIETLIDEDEEDELDLKELSCSLNTNSPVKINIQQKDQIDESNWNDNHIFEYNFTSSRSRLDKEFVILDWLGKGAFGDVLKVKNKLDDCLYAIKCIELNEKNKNLNRKITREVKLLSRLNHENVVRYFNSWIEAAKVSQEGTPQKNKKNKTSEIWPLKDISCGWRPSNLVEEINSESSSDEDDDWIAFIHQSDSGKVNLSSSGNTTCDSLSQGTNNENEDTIDKVDQFMYIQMEFCEKSTLRNAVDNGLYKEPKRVWRLLREIVEGLSYIHQQGIIHRDLKPVNIFIDSEDHVKIGDFGLATTIIQRHIPEMDSTNVQDIFVDTSQTGNIGTALYVAPELNMLGPKAVYNEKVDIYSLGIIFFEMCHKQFSTDMERIKVLTDLRMYECILPTEYLKFGDPAQKHIIKWLLNHDPCKRPNSIDILQSQYIPPPKLKDTELHEMVRNTLSNSKSKNYKHLIASCFNQKVTTVEDITFTMTAGKNVLHHGRLDKIIDIVKEIFQLHGGVWLCTPLLMPALNSMINENTVTMMARWGGLTCIPHNLRIPFARFLAHNPTISNLKRYSIDRVYRQRRVYGVHPRELYEAAFDIISTSQGDLIAEAELLSIAAEIFSKLKDFNQNNCIIRLNHMSLVQGILMYSGIERARHLEICSYFARFKQNDLTTEQIEELELLGFANHQINIAMNFFTMEHTLADMIEICHKITVRKSKCGVFSREGLHHLETVIKHIESLNIKFSVVIVPGLMNIMQFYSGLIFEIVYYNKSKKNVAEYDVLAAGGCYDKLISSFRRNLDMSNDIKQTAIGISFSLDKLAALFQPESSGLDVILCSSNSNKTTTEEKLNIAKDLWAMGIKTLVLDVVQTLEQIQDYCTELYVTNIVMLKESKSVILRQLMEDKIYAA</sequence>
<evidence type="ECO:0000256" key="8">
    <source>
        <dbReference type="ARBA" id="ARBA00047899"/>
    </source>
</evidence>
<dbReference type="Gene3D" id="1.10.510.10">
    <property type="entry name" value="Transferase(Phosphotransferase) domain 1"/>
    <property type="match status" value="1"/>
</dbReference>
<evidence type="ECO:0000256" key="2">
    <source>
        <dbReference type="ARBA" id="ARBA00022527"/>
    </source>
</evidence>
<feature type="compositionally biased region" description="Polar residues" evidence="11">
    <location>
        <begin position="386"/>
        <end position="403"/>
    </location>
</feature>
<feature type="binding site" evidence="10">
    <location>
        <position position="281"/>
    </location>
    <ligand>
        <name>ATP</name>
        <dbReference type="ChEBI" id="CHEBI:30616"/>
    </ligand>
</feature>
<evidence type="ECO:0000259" key="12">
    <source>
        <dbReference type="PROSITE" id="PS50011"/>
    </source>
</evidence>
<dbReference type="InterPro" id="IPR017441">
    <property type="entry name" value="Protein_kinase_ATP_BS"/>
</dbReference>
<dbReference type="PANTHER" id="PTHR11042">
    <property type="entry name" value="EUKARYOTIC TRANSLATION INITIATION FACTOR 2-ALPHA KINASE EIF2-ALPHA KINASE -RELATED"/>
    <property type="match status" value="1"/>
</dbReference>
<dbReference type="OrthoDB" id="6778822at2759"/>
<dbReference type="GO" id="GO:0004694">
    <property type="term" value="F:eukaryotic translation initiation factor 2alpha kinase activity"/>
    <property type="evidence" value="ECO:0007669"/>
    <property type="project" value="TreeGrafter"/>
</dbReference>
<reference evidence="14" key="2">
    <citation type="submission" date="2022-06" db="UniProtKB">
        <authorList>
            <consortium name="EnsemblMetazoa"/>
        </authorList>
    </citation>
    <scope>IDENTIFICATION</scope>
</reference>
<dbReference type="PANTHER" id="PTHR11042:SF136">
    <property type="entry name" value="EIF-2-ALPHA KINASE GCN2"/>
    <property type="match status" value="1"/>
</dbReference>
<reference evidence="15" key="1">
    <citation type="submission" date="2010-06" db="EMBL/GenBank/DDBJ databases">
        <authorList>
            <person name="Jiang H."/>
            <person name="Abraham K."/>
            <person name="Ali S."/>
            <person name="Alsbrooks S.L."/>
            <person name="Anim B.N."/>
            <person name="Anosike U.S."/>
            <person name="Attaway T."/>
            <person name="Bandaranaike D.P."/>
            <person name="Battles P.K."/>
            <person name="Bell S.N."/>
            <person name="Bell A.V."/>
            <person name="Beltran B."/>
            <person name="Bickham C."/>
            <person name="Bustamante Y."/>
            <person name="Caleb T."/>
            <person name="Canada A."/>
            <person name="Cardenas V."/>
            <person name="Carter K."/>
            <person name="Chacko J."/>
            <person name="Chandrabose M.N."/>
            <person name="Chavez D."/>
            <person name="Chavez A."/>
            <person name="Chen L."/>
            <person name="Chu H.-S."/>
            <person name="Claassen K.J."/>
            <person name="Cockrell R."/>
            <person name="Collins M."/>
            <person name="Cooper J.A."/>
            <person name="Cree A."/>
            <person name="Curry S.M."/>
            <person name="Da Y."/>
            <person name="Dao M.D."/>
            <person name="Das B."/>
            <person name="Davila M.-L."/>
            <person name="Davy-Carroll L."/>
            <person name="Denson S."/>
            <person name="Dinh H."/>
            <person name="Ebong V.E."/>
            <person name="Edwards J.R."/>
            <person name="Egan A."/>
            <person name="El-Daye J."/>
            <person name="Escobedo L."/>
            <person name="Fernandez S."/>
            <person name="Fernando P.R."/>
            <person name="Flagg N."/>
            <person name="Forbes L.D."/>
            <person name="Fowler R.G."/>
            <person name="Fu Q."/>
            <person name="Gabisi R.A."/>
            <person name="Ganer J."/>
            <person name="Garbino Pronczuk A."/>
            <person name="Garcia R.M."/>
            <person name="Garner T."/>
            <person name="Garrett T.E."/>
            <person name="Gonzalez D.A."/>
            <person name="Hamid H."/>
            <person name="Hawkins E.S."/>
            <person name="Hirani K."/>
            <person name="Hogues M.E."/>
            <person name="Hollins B."/>
            <person name="Hsiao C.-H."/>
            <person name="Jabil R."/>
            <person name="James M.L."/>
            <person name="Jhangiani S.N."/>
            <person name="Johnson B."/>
            <person name="Johnson Q."/>
            <person name="Joshi V."/>
            <person name="Kalu J.B."/>
            <person name="Kam C."/>
            <person name="Kashfia A."/>
            <person name="Keebler J."/>
            <person name="Kisamo H."/>
            <person name="Kovar C.L."/>
            <person name="Lago L.A."/>
            <person name="Lai C.-Y."/>
            <person name="Laidlaw J."/>
            <person name="Lara F."/>
            <person name="Le T.-K."/>
            <person name="Lee S.L."/>
            <person name="Legall F.H."/>
            <person name="Lemon S.J."/>
            <person name="Lewis L.R."/>
            <person name="Li B."/>
            <person name="Liu Y."/>
            <person name="Liu Y.-S."/>
            <person name="Lopez J."/>
            <person name="Lozado R.J."/>
            <person name="Lu J."/>
            <person name="Madu R.C."/>
            <person name="Maheshwari M."/>
            <person name="Maheshwari R."/>
            <person name="Malloy K."/>
            <person name="Martinez E."/>
            <person name="Mathew T."/>
            <person name="Mercado I.C."/>
            <person name="Mercado C."/>
            <person name="Meyer B."/>
            <person name="Montgomery K."/>
            <person name="Morgan M.B."/>
            <person name="Munidasa M."/>
            <person name="Nazareth L.V."/>
            <person name="Nelson J."/>
            <person name="Ng B.M."/>
            <person name="Nguyen N.B."/>
            <person name="Nguyen P.Q."/>
            <person name="Nguyen T."/>
            <person name="Obregon M."/>
            <person name="Okwuonu G.O."/>
            <person name="Onwere C.G."/>
            <person name="Orozco G."/>
            <person name="Parra A."/>
            <person name="Patel S."/>
            <person name="Patil S."/>
            <person name="Perez A."/>
            <person name="Perez Y."/>
            <person name="Pham C."/>
            <person name="Primus E.L."/>
            <person name="Pu L.-L."/>
            <person name="Puazo M."/>
            <person name="Qin X."/>
            <person name="Quiroz J.B."/>
            <person name="Reese J."/>
            <person name="Richards S."/>
            <person name="Rives C.M."/>
            <person name="Robberts R."/>
            <person name="Ruiz S.J."/>
            <person name="Ruiz M.J."/>
            <person name="Santibanez J."/>
            <person name="Schneider B.W."/>
            <person name="Sisson I."/>
            <person name="Smith M."/>
            <person name="Sodergren E."/>
            <person name="Song X.-Z."/>
            <person name="Song B.B."/>
            <person name="Summersgill H."/>
            <person name="Thelus R."/>
            <person name="Thornton R.D."/>
            <person name="Trejos Z.Y."/>
            <person name="Usmani K."/>
            <person name="Vattathil S."/>
            <person name="Villasana D."/>
            <person name="Walker D.L."/>
            <person name="Wang S."/>
            <person name="Wang K."/>
            <person name="White C.S."/>
            <person name="Williams A.C."/>
            <person name="Williamson J."/>
            <person name="Wilson K."/>
            <person name="Woghiren I.O."/>
            <person name="Woodworth J.R."/>
            <person name="Worley K.C."/>
            <person name="Wright R.A."/>
            <person name="Wu W."/>
            <person name="Young L."/>
            <person name="Zhang L."/>
            <person name="Zhang J."/>
            <person name="Zhu Y."/>
            <person name="Muzny D.M."/>
            <person name="Weinstock G."/>
            <person name="Gibbs R.A."/>
        </authorList>
    </citation>
    <scope>NUCLEOTIDE SEQUENCE [LARGE SCALE GENOMIC DNA]</scope>
    <source>
        <strain evidence="15">LSR1</strain>
    </source>
</reference>
<dbReference type="GeneID" id="100162493"/>
<evidence type="ECO:0000313" key="14">
    <source>
        <dbReference type="EnsemblMetazoa" id="XP_008184571.1"/>
    </source>
</evidence>
<evidence type="ECO:0000313" key="15">
    <source>
        <dbReference type="Proteomes" id="UP000007819"/>
    </source>
</evidence>
<dbReference type="GO" id="GO:0005524">
    <property type="term" value="F:ATP binding"/>
    <property type="evidence" value="ECO:0007669"/>
    <property type="project" value="UniProtKB-UniRule"/>
</dbReference>
<feature type="region of interest" description="Disordered" evidence="11">
    <location>
        <begin position="386"/>
        <end position="405"/>
    </location>
</feature>
<dbReference type="GO" id="GO:0009893">
    <property type="term" value="P:positive regulation of metabolic process"/>
    <property type="evidence" value="ECO:0007669"/>
    <property type="project" value="UniProtKB-ARBA"/>
</dbReference>
<dbReference type="InterPro" id="IPR045864">
    <property type="entry name" value="aa-tRNA-synth_II/BPL/LPL"/>
</dbReference>
<feature type="domain" description="Protein kinase" evidence="12">
    <location>
        <begin position="252"/>
        <end position="616"/>
    </location>
</feature>
<dbReference type="InterPro" id="IPR050339">
    <property type="entry name" value="CC_SR_Kinase"/>
</dbReference>
<evidence type="ECO:0000256" key="11">
    <source>
        <dbReference type="SAM" id="MobiDB-lite"/>
    </source>
</evidence>
<dbReference type="PROSITE" id="PS00107">
    <property type="entry name" value="PROTEIN_KINASE_ATP"/>
    <property type="match status" value="1"/>
</dbReference>
<evidence type="ECO:0000256" key="9">
    <source>
        <dbReference type="ARBA" id="ARBA00048679"/>
    </source>
</evidence>
<evidence type="ECO:0000256" key="5">
    <source>
        <dbReference type="ARBA" id="ARBA00022777"/>
    </source>
</evidence>
<feature type="domain" description="RWD" evidence="13">
    <location>
        <begin position="11"/>
        <end position="124"/>
    </location>
</feature>
<dbReference type="GO" id="GO:0005634">
    <property type="term" value="C:nucleus"/>
    <property type="evidence" value="ECO:0007669"/>
    <property type="project" value="TreeGrafter"/>
</dbReference>
<dbReference type="InterPro" id="IPR016135">
    <property type="entry name" value="UBQ-conjugating_enzyme/RWD"/>
</dbReference>
<comment type="catalytic activity">
    <reaction evidence="9">
        <text>L-seryl-[protein] + ATP = O-phospho-L-seryl-[protein] + ADP + H(+)</text>
        <dbReference type="Rhea" id="RHEA:17989"/>
        <dbReference type="Rhea" id="RHEA-COMP:9863"/>
        <dbReference type="Rhea" id="RHEA-COMP:11604"/>
        <dbReference type="ChEBI" id="CHEBI:15378"/>
        <dbReference type="ChEBI" id="CHEBI:29999"/>
        <dbReference type="ChEBI" id="CHEBI:30616"/>
        <dbReference type="ChEBI" id="CHEBI:83421"/>
        <dbReference type="ChEBI" id="CHEBI:456216"/>
        <dbReference type="EC" id="2.7.11.1"/>
    </reaction>
</comment>
<evidence type="ECO:0000256" key="4">
    <source>
        <dbReference type="ARBA" id="ARBA00022741"/>
    </source>
</evidence>
<organism evidence="14 15">
    <name type="scientific">Acyrthosiphon pisum</name>
    <name type="common">Pea aphid</name>
    <dbReference type="NCBI Taxonomy" id="7029"/>
    <lineage>
        <taxon>Eukaryota</taxon>
        <taxon>Metazoa</taxon>
        <taxon>Ecdysozoa</taxon>
        <taxon>Arthropoda</taxon>
        <taxon>Hexapoda</taxon>
        <taxon>Insecta</taxon>
        <taxon>Pterygota</taxon>
        <taxon>Neoptera</taxon>
        <taxon>Paraneoptera</taxon>
        <taxon>Hemiptera</taxon>
        <taxon>Sternorrhyncha</taxon>
        <taxon>Aphidomorpha</taxon>
        <taxon>Aphidoidea</taxon>
        <taxon>Aphididae</taxon>
        <taxon>Macrosiphini</taxon>
        <taxon>Acyrthosiphon</taxon>
    </lineage>
</organism>
<protein>
    <recommendedName>
        <fullName evidence="1">non-specific serine/threonine protein kinase</fullName>
        <ecNumber evidence="1">2.7.11.1</ecNumber>
    </recommendedName>
</protein>
<dbReference type="Proteomes" id="UP000007819">
    <property type="component" value="Chromosome X"/>
</dbReference>
<dbReference type="GO" id="GO:1990625">
    <property type="term" value="P:negative regulation of cytoplasmic translational initiation in response to stress"/>
    <property type="evidence" value="ECO:0007669"/>
    <property type="project" value="TreeGrafter"/>
</dbReference>
<dbReference type="Pfam" id="PF13393">
    <property type="entry name" value="tRNA-synt_His"/>
    <property type="match status" value="1"/>
</dbReference>
<dbReference type="SUPFAM" id="SSF56112">
    <property type="entry name" value="Protein kinase-like (PK-like)"/>
    <property type="match status" value="1"/>
</dbReference>
<dbReference type="PROSITE" id="PS00108">
    <property type="entry name" value="PROTEIN_KINASE_ST"/>
    <property type="match status" value="1"/>
</dbReference>
<dbReference type="SUPFAM" id="SSF55681">
    <property type="entry name" value="Class II aaRS and biotin synthetases"/>
    <property type="match status" value="1"/>
</dbReference>
<keyword evidence="2" id="KW-0723">Serine/threonine-protein kinase</keyword>
<comment type="catalytic activity">
    <reaction evidence="8">
        <text>L-threonyl-[protein] + ATP = O-phospho-L-threonyl-[protein] + ADP + H(+)</text>
        <dbReference type="Rhea" id="RHEA:46608"/>
        <dbReference type="Rhea" id="RHEA-COMP:11060"/>
        <dbReference type="Rhea" id="RHEA-COMP:11605"/>
        <dbReference type="ChEBI" id="CHEBI:15378"/>
        <dbReference type="ChEBI" id="CHEBI:30013"/>
        <dbReference type="ChEBI" id="CHEBI:30616"/>
        <dbReference type="ChEBI" id="CHEBI:61977"/>
        <dbReference type="ChEBI" id="CHEBI:456216"/>
        <dbReference type="EC" id="2.7.11.1"/>
    </reaction>
</comment>
<dbReference type="EC" id="2.7.11.1" evidence="1"/>
<dbReference type="InterPro" id="IPR008271">
    <property type="entry name" value="Ser/Thr_kinase_AS"/>
</dbReference>
<dbReference type="InterPro" id="IPR006575">
    <property type="entry name" value="RWD_dom"/>
</dbReference>
<dbReference type="PROSITE" id="PS50011">
    <property type="entry name" value="PROTEIN_KINASE_DOM"/>
    <property type="match status" value="1"/>
</dbReference>